<name>A0A378JP78_9GAMM</name>
<dbReference type="AlphaFoldDB" id="A0A378JP78"/>
<proteinExistence type="predicted"/>
<evidence type="ECO:0000313" key="1">
    <source>
        <dbReference type="EMBL" id="STX46580.1"/>
    </source>
</evidence>
<organism evidence="1 2">
    <name type="scientific">Legionella gratiana</name>
    <dbReference type="NCBI Taxonomy" id="45066"/>
    <lineage>
        <taxon>Bacteria</taxon>
        <taxon>Pseudomonadati</taxon>
        <taxon>Pseudomonadota</taxon>
        <taxon>Gammaproteobacteria</taxon>
        <taxon>Legionellales</taxon>
        <taxon>Legionellaceae</taxon>
        <taxon>Legionella</taxon>
    </lineage>
</organism>
<sequence length="49" mass="5773">MLASEKRWITSVGVLQRLLDHLNSGEFINSPYKDQGPWEFFHPNNWSLL</sequence>
<accession>A0A378JP78</accession>
<evidence type="ECO:0000313" key="2">
    <source>
        <dbReference type="Proteomes" id="UP000254476"/>
    </source>
</evidence>
<reference evidence="1 2" key="1">
    <citation type="submission" date="2018-06" db="EMBL/GenBank/DDBJ databases">
        <authorList>
            <consortium name="Pathogen Informatics"/>
            <person name="Doyle S."/>
        </authorList>
    </citation>
    <scope>NUCLEOTIDE SEQUENCE [LARGE SCALE GENOMIC DNA]</scope>
    <source>
        <strain evidence="1 2">NCTC12388</strain>
    </source>
</reference>
<dbReference type="EMBL" id="UGOB01000001">
    <property type="protein sequence ID" value="STX46580.1"/>
    <property type="molecule type" value="Genomic_DNA"/>
</dbReference>
<dbReference type="Proteomes" id="UP000254476">
    <property type="component" value="Unassembled WGS sequence"/>
</dbReference>
<gene>
    <name evidence="1" type="ORF">NCTC12388_03347</name>
</gene>
<protein>
    <submittedName>
        <fullName evidence="1">Uncharacterized protein</fullName>
    </submittedName>
</protein>